<dbReference type="Ensembl" id="ENSBIXT00000015464.1">
    <property type="protein sequence ID" value="ENSBIXP00000026795.1"/>
    <property type="gene ID" value="ENSBIXG00000029376.1"/>
</dbReference>
<dbReference type="InterPro" id="IPR057634">
    <property type="entry name" value="PAH_ZNF598/HEL2"/>
</dbReference>
<dbReference type="OMA" id="CEKKYDI"/>
<accession>A0A4W2DQN9</accession>
<evidence type="ECO:0000313" key="4">
    <source>
        <dbReference type="Proteomes" id="UP000314981"/>
    </source>
</evidence>
<dbReference type="Pfam" id="PF23230">
    <property type="entry name" value="zf-C2H2_13"/>
    <property type="match status" value="1"/>
</dbReference>
<evidence type="ECO:0000259" key="2">
    <source>
        <dbReference type="PROSITE" id="PS00028"/>
    </source>
</evidence>
<feature type="compositionally biased region" description="Basic and acidic residues" evidence="1">
    <location>
        <begin position="860"/>
        <end position="869"/>
    </location>
</feature>
<dbReference type="GO" id="GO:0061630">
    <property type="term" value="F:ubiquitin protein ligase activity"/>
    <property type="evidence" value="ECO:0007669"/>
    <property type="project" value="InterPro"/>
</dbReference>
<dbReference type="STRING" id="30522.A0A4W2DQN9"/>
<feature type="region of interest" description="Disordered" evidence="1">
    <location>
        <begin position="744"/>
        <end position="772"/>
    </location>
</feature>
<dbReference type="PANTHER" id="PTHR22938:SF0">
    <property type="entry name" value="E3 UBIQUITIN-PROTEIN LIGASE ZNF598"/>
    <property type="match status" value="1"/>
</dbReference>
<dbReference type="PANTHER" id="PTHR22938">
    <property type="entry name" value="ZINC FINGER PROTEIN 598"/>
    <property type="match status" value="1"/>
</dbReference>
<dbReference type="SMART" id="SM00355">
    <property type="entry name" value="ZnF_C2H2"/>
    <property type="match status" value="4"/>
</dbReference>
<dbReference type="GO" id="GO:0043022">
    <property type="term" value="F:ribosome binding"/>
    <property type="evidence" value="ECO:0007669"/>
    <property type="project" value="TreeGrafter"/>
</dbReference>
<keyword evidence="4" id="KW-1185">Reference proteome</keyword>
<feature type="compositionally biased region" description="Low complexity" evidence="1">
    <location>
        <begin position="516"/>
        <end position="531"/>
    </location>
</feature>
<feature type="region of interest" description="Disordered" evidence="1">
    <location>
        <begin position="511"/>
        <end position="699"/>
    </location>
</feature>
<dbReference type="GO" id="GO:0016567">
    <property type="term" value="P:protein ubiquitination"/>
    <property type="evidence" value="ECO:0007669"/>
    <property type="project" value="TreeGrafter"/>
</dbReference>
<protein>
    <submittedName>
        <fullName evidence="3">Zinc finger protein 598, E3 ubiquitin ligase</fullName>
    </submittedName>
</protein>
<dbReference type="InterPro" id="IPR013087">
    <property type="entry name" value="Znf_C2H2_type"/>
</dbReference>
<feature type="domain" description="C2H2-type" evidence="2">
    <location>
        <begin position="217"/>
        <end position="238"/>
    </location>
</feature>
<sequence>MRGTVVLRVAPIFQVGGRLLDWGLVRLRPWRHLTQRSERPPSWPLLPECLQGRSGSRRVLVLPGAGGAECLGGLARCLPRQLLQHECPRCPERPPFSLFGDLEQHMRKQHELFCCKLCLRHLQVSPPGCLPEPCLPEPRPSLRGPPDGWASVALRPPQALCAVEPGRGGRPGSPPVPSTPFPQIFTHERKWYSRKDLARHRMQGDPDDTSHRGHPLCKFCDERYLDNDELLKHLRRDHYFCHFCDADGAQDYYSDYAYLREHFREKHFLCEEGRCSTEQFTHAFRTEIDLKAHRTACHSRSRAEARQNRQIDLQFSYAPRHSRRSEGVIGGEDYEELDRYNRQGRTGRASGRGAQQSRRGSWRYKREEEDREVAAAIRASVATQQQQQQQETRRSEDWEEGGRPKKEEAGLRGPEEARGPRRPARTPGEGPGPKEASTNGPVSQEAFSITGPAAGATLPNTLPPPTSKLKDEDFPSLCASSSSSSSVAAAPGPVGLALAYPVPARGRTTFQEEDFPALVPSASKPSSAPTSLISAWNSGASKKVAHPAPGSQSTSGGSQPPRKSGKGGKGGKKGGPPPTEEAEEDGRAGLTAQELRSVPTTVAVSSLLAGATTHTFTKVGKKKKVGSEKSGAASPPPTDKEGPPGAELAPTAPPGRAEGPAAVIVNGHSEGPAPVRSTPKEPPGLPRPLGPPPCPTPQEDFPALCGPCPPRMPPPPGFNAVVLLKGTPPPPGLAPPVSKPPPGFSGLPSSPHPACVPSTTTTTKAPRPTPVPRAYLVPENFRERNLQLIQSIRDFLQSDDARFSKFKSYSGEFRQGAISAAQYYKSCRDLLGENFEKIFNELLVLLPDTAKQQELLLAHTDFRGREKPPGTKAKKNRKSAWQASTRQADSEATCSGPSAGRLSGDHREGPPRLAGTPSWGIPLEASWKLERPLPQQQAALGLRSQALEGAGEGRGRCRDLCALSGLVATVAPSRSP</sequence>
<dbReference type="AlphaFoldDB" id="A0A4W2DQN9"/>
<feature type="region of interest" description="Disordered" evidence="1">
    <location>
        <begin position="860"/>
        <end position="917"/>
    </location>
</feature>
<gene>
    <name evidence="3" type="primary">ZNF598</name>
</gene>
<name>A0A4W2DQN9_BOBOX</name>
<organism evidence="3 4">
    <name type="scientific">Bos indicus x Bos taurus</name>
    <name type="common">Hybrid cattle</name>
    <dbReference type="NCBI Taxonomy" id="30522"/>
    <lineage>
        <taxon>Eukaryota</taxon>
        <taxon>Metazoa</taxon>
        <taxon>Chordata</taxon>
        <taxon>Craniata</taxon>
        <taxon>Vertebrata</taxon>
        <taxon>Euteleostomi</taxon>
        <taxon>Mammalia</taxon>
        <taxon>Eutheria</taxon>
        <taxon>Laurasiatheria</taxon>
        <taxon>Artiodactyla</taxon>
        <taxon>Ruminantia</taxon>
        <taxon>Pecora</taxon>
        <taxon>Bovidae</taxon>
        <taxon>Bovinae</taxon>
        <taxon>Bos</taxon>
    </lineage>
</organism>
<dbReference type="Pfam" id="PF23202">
    <property type="entry name" value="PAH_ZNF598"/>
    <property type="match status" value="1"/>
</dbReference>
<dbReference type="PROSITE" id="PS00028">
    <property type="entry name" value="ZINC_FINGER_C2H2_1"/>
    <property type="match status" value="1"/>
</dbReference>
<proteinExistence type="predicted"/>
<feature type="region of interest" description="Disordered" evidence="1">
    <location>
        <begin position="341"/>
        <end position="367"/>
    </location>
</feature>
<reference evidence="3 4" key="1">
    <citation type="submission" date="2018-11" db="EMBL/GenBank/DDBJ databases">
        <title>Haplotype-resolved cattle genomes.</title>
        <authorList>
            <person name="Low W.Y."/>
            <person name="Tearle R."/>
            <person name="Bickhart D.M."/>
            <person name="Rosen B.D."/>
            <person name="Koren S."/>
            <person name="Rhie A."/>
            <person name="Hiendleder S."/>
            <person name="Phillippy A.M."/>
            <person name="Smith T.P.L."/>
            <person name="Williams J.L."/>
        </authorList>
    </citation>
    <scope>NUCLEOTIDE SEQUENCE [LARGE SCALE GENOMIC DNA]</scope>
</reference>
<dbReference type="InterPro" id="IPR044288">
    <property type="entry name" value="ZNF598/HEL2"/>
</dbReference>
<feature type="compositionally biased region" description="Low complexity" evidence="1">
    <location>
        <begin position="547"/>
        <end position="562"/>
    </location>
</feature>
<feature type="compositionally biased region" description="Basic residues" evidence="1">
    <location>
        <begin position="563"/>
        <end position="572"/>
    </location>
</feature>
<dbReference type="GO" id="GO:0072344">
    <property type="term" value="P:rescue of stalled ribosome"/>
    <property type="evidence" value="ECO:0007669"/>
    <property type="project" value="InterPro"/>
</dbReference>
<reference evidence="3" key="2">
    <citation type="submission" date="2025-08" db="UniProtKB">
        <authorList>
            <consortium name="Ensembl"/>
        </authorList>
    </citation>
    <scope>IDENTIFICATION</scope>
</reference>
<reference evidence="3" key="3">
    <citation type="submission" date="2025-09" db="UniProtKB">
        <authorList>
            <consortium name="Ensembl"/>
        </authorList>
    </citation>
    <scope>IDENTIFICATION</scope>
</reference>
<feature type="compositionally biased region" description="Polar residues" evidence="1">
    <location>
        <begin position="436"/>
        <end position="447"/>
    </location>
</feature>
<evidence type="ECO:0000313" key="3">
    <source>
        <dbReference type="Ensembl" id="ENSBIXP00000026795.1"/>
    </source>
</evidence>
<dbReference type="InterPro" id="IPR056437">
    <property type="entry name" value="Znf-C2H2_ZNF598/HEL2"/>
</dbReference>
<feature type="compositionally biased region" description="Low complexity" evidence="1">
    <location>
        <begin position="479"/>
        <end position="491"/>
    </location>
</feature>
<feature type="compositionally biased region" description="Basic and acidic residues" evidence="1">
    <location>
        <begin position="391"/>
        <end position="419"/>
    </location>
</feature>
<feature type="compositionally biased region" description="Polar residues" evidence="1">
    <location>
        <begin position="879"/>
        <end position="896"/>
    </location>
</feature>
<feature type="compositionally biased region" description="Pro residues" evidence="1">
    <location>
        <begin position="680"/>
        <end position="696"/>
    </location>
</feature>
<dbReference type="Proteomes" id="UP000314981">
    <property type="component" value="Chromosome 25"/>
</dbReference>
<evidence type="ECO:0000256" key="1">
    <source>
        <dbReference type="SAM" id="MobiDB-lite"/>
    </source>
</evidence>
<feature type="region of interest" description="Disordered" evidence="1">
    <location>
        <begin position="379"/>
        <end position="491"/>
    </location>
</feature>
<feature type="compositionally biased region" description="Low complexity" evidence="1">
    <location>
        <begin position="744"/>
        <end position="766"/>
    </location>
</feature>